<evidence type="ECO:0000313" key="2">
    <source>
        <dbReference type="Proteomes" id="UP001462640"/>
    </source>
</evidence>
<keyword evidence="2" id="KW-1185">Reference proteome</keyword>
<dbReference type="RefSeq" id="WP_347613681.1">
    <property type="nucleotide sequence ID" value="NZ_JBDPZC010000027.1"/>
</dbReference>
<name>A0ABV0GLM9_9BURK</name>
<organism evidence="1 2">
    <name type="scientific">Roseateles flavus</name>
    <dbReference type="NCBI Taxonomy" id="3149041"/>
    <lineage>
        <taxon>Bacteria</taxon>
        <taxon>Pseudomonadati</taxon>
        <taxon>Pseudomonadota</taxon>
        <taxon>Betaproteobacteria</taxon>
        <taxon>Burkholderiales</taxon>
        <taxon>Sphaerotilaceae</taxon>
        <taxon>Roseateles</taxon>
    </lineage>
</organism>
<comment type="caution">
    <text evidence="1">The sequence shown here is derived from an EMBL/GenBank/DDBJ whole genome shotgun (WGS) entry which is preliminary data.</text>
</comment>
<gene>
    <name evidence="1" type="ORF">ABDJ40_24385</name>
</gene>
<dbReference type="Proteomes" id="UP001462640">
    <property type="component" value="Unassembled WGS sequence"/>
</dbReference>
<evidence type="ECO:0000313" key="1">
    <source>
        <dbReference type="EMBL" id="MEO3715925.1"/>
    </source>
</evidence>
<reference evidence="1 2" key="1">
    <citation type="submission" date="2024-05" db="EMBL/GenBank/DDBJ databases">
        <title>Roseateles sp. 2.12 16S ribosomal RNA gene Genome sequencing and assembly.</title>
        <authorList>
            <person name="Woo H."/>
        </authorList>
    </citation>
    <scope>NUCLEOTIDE SEQUENCE [LARGE SCALE GENOMIC DNA]</scope>
    <source>
        <strain evidence="1 2">2.12</strain>
    </source>
</reference>
<proteinExistence type="predicted"/>
<accession>A0ABV0GLM9</accession>
<dbReference type="EMBL" id="JBDPZC010000027">
    <property type="protein sequence ID" value="MEO3715925.1"/>
    <property type="molecule type" value="Genomic_DNA"/>
</dbReference>
<sequence length="239" mass="26757">MKLRQICLPAEAFLKIPDAERALLVALGHALNEFNIFNRLLIASSHFDDEPVQVAYAQSIQMYSITRVLVGKILEAWNAIDVGFFRSKLSKKYVSRLNDDQAQSLDRLKKYFSKRNAIADIRNGLAFHFSIESAGTAPKEEMNEHDLSLYIGESRGNCLYPFSETIFNTELMRITNCATMREAFAKVIDEVNAVDKPLHEFAEGVMALILEDYIGGAVLKQFSTTVEIGISGSLGVKLQ</sequence>
<protein>
    <submittedName>
        <fullName evidence="1">Uncharacterized protein</fullName>
    </submittedName>
</protein>